<comment type="similarity">
    <text evidence="2 7">Belongs to the major facilitator superfamily. Sugar transporter (TC 2.A.1.1) family.</text>
</comment>
<keyword evidence="5 8" id="KW-1133">Transmembrane helix</keyword>
<keyword evidence="11" id="KW-1185">Reference proteome</keyword>
<dbReference type="PANTHER" id="PTHR48020">
    <property type="entry name" value="PROTON MYO-INOSITOL COTRANSPORTER"/>
    <property type="match status" value="1"/>
</dbReference>
<dbReference type="SUPFAM" id="SSF103473">
    <property type="entry name" value="MFS general substrate transporter"/>
    <property type="match status" value="1"/>
</dbReference>
<dbReference type="GO" id="GO:0005886">
    <property type="term" value="C:plasma membrane"/>
    <property type="evidence" value="ECO:0007669"/>
    <property type="project" value="UniProtKB-SubCell"/>
</dbReference>
<feature type="transmembrane region" description="Helical" evidence="8">
    <location>
        <begin position="388"/>
        <end position="414"/>
    </location>
</feature>
<evidence type="ECO:0000256" key="6">
    <source>
        <dbReference type="ARBA" id="ARBA00023136"/>
    </source>
</evidence>
<evidence type="ECO:0000256" key="5">
    <source>
        <dbReference type="ARBA" id="ARBA00022989"/>
    </source>
</evidence>
<dbReference type="PROSITE" id="PS50850">
    <property type="entry name" value="MFS"/>
    <property type="match status" value="1"/>
</dbReference>
<dbReference type="NCBIfam" id="TIGR00879">
    <property type="entry name" value="SP"/>
    <property type="match status" value="1"/>
</dbReference>
<dbReference type="AlphaFoldDB" id="A0A6F8ZE65"/>
<dbReference type="InterPro" id="IPR036259">
    <property type="entry name" value="MFS_trans_sf"/>
</dbReference>
<dbReference type="InterPro" id="IPR003663">
    <property type="entry name" value="Sugar/inositol_transpt"/>
</dbReference>
<dbReference type="Proteomes" id="UP000503399">
    <property type="component" value="Chromosome"/>
</dbReference>
<feature type="transmembrane region" description="Helical" evidence="8">
    <location>
        <begin position="288"/>
        <end position="313"/>
    </location>
</feature>
<evidence type="ECO:0000256" key="2">
    <source>
        <dbReference type="ARBA" id="ARBA00010992"/>
    </source>
</evidence>
<gene>
    <name evidence="10" type="primary">ywtG</name>
    <name evidence="10" type="ORF">R50_0790</name>
</gene>
<evidence type="ECO:0000313" key="11">
    <source>
        <dbReference type="Proteomes" id="UP000503399"/>
    </source>
</evidence>
<feature type="transmembrane region" description="Helical" evidence="8">
    <location>
        <begin position="176"/>
        <end position="195"/>
    </location>
</feature>
<dbReference type="InterPro" id="IPR005829">
    <property type="entry name" value="Sugar_transporter_CS"/>
</dbReference>
<feature type="domain" description="Major facilitator superfamily (MFS) profile" evidence="9">
    <location>
        <begin position="22"/>
        <end position="442"/>
    </location>
</feature>
<keyword evidence="3 7" id="KW-0813">Transport</keyword>
<feature type="transmembrane region" description="Helical" evidence="8">
    <location>
        <begin position="420"/>
        <end position="438"/>
    </location>
</feature>
<evidence type="ECO:0000259" key="9">
    <source>
        <dbReference type="PROSITE" id="PS50850"/>
    </source>
</evidence>
<dbReference type="InterPro" id="IPR050814">
    <property type="entry name" value="Myo-inositol_Transporter"/>
</dbReference>
<sequence>MSTEGAFPEVRSLTSHGYTVITAAISAIAGMLFGYDTGVISGAILFIRDRFHLRALPEELVVSAVLAGAVAGAALGGWLADAAGRRRVLIGAAVVFALAALFTALAPSVPWLVAGRIAVGLAIGVASFTAPLYISEMAPADIRGALVSLNQLALTVGIVTAYLVDFAFAPHGAWRWMFGSAVVPALALLVGMLGLPETPRWLLMRAREGPAAAVLRRIYGRADVRAEVDAIRQDLQQEAARPEELWSPDLRPAVVVGAGLAILQQVTGINTVIYYAPTIFEFAGFHSAAVSILATVGVGLVNVLMTVAAIGLLDRAGRRPLLLAGVAGMVASLAVLGLAFHLPAASRSLGWLTVAGLMVYVGSFAISLGPVFWLLIAEIYPLRIRGRAMSFATLLNWLANLVVALTFLSLVQALGRGNTFWLYALIGVGTWVFAYRLVPETKDKSLEQIQAQWAARRGR</sequence>
<feature type="transmembrane region" description="Helical" evidence="8">
    <location>
        <begin position="60"/>
        <end position="80"/>
    </location>
</feature>
<dbReference type="InterPro" id="IPR005828">
    <property type="entry name" value="MFS_sugar_transport-like"/>
</dbReference>
<accession>A0A6F8ZE65</accession>
<dbReference type="EMBL" id="LR778114">
    <property type="protein sequence ID" value="CAB1128296.1"/>
    <property type="molecule type" value="Genomic_DNA"/>
</dbReference>
<dbReference type="GO" id="GO:0022857">
    <property type="term" value="F:transmembrane transporter activity"/>
    <property type="evidence" value="ECO:0007669"/>
    <property type="project" value="InterPro"/>
</dbReference>
<dbReference type="PROSITE" id="PS00216">
    <property type="entry name" value="SUGAR_TRANSPORT_1"/>
    <property type="match status" value="2"/>
</dbReference>
<feature type="transmembrane region" description="Helical" evidence="8">
    <location>
        <begin position="87"/>
        <end position="105"/>
    </location>
</feature>
<name>A0A6F8ZE65_9FIRM</name>
<dbReference type="PRINTS" id="PR00171">
    <property type="entry name" value="SUGRTRNSPORT"/>
</dbReference>
<feature type="transmembrane region" description="Helical" evidence="8">
    <location>
        <begin position="146"/>
        <end position="164"/>
    </location>
</feature>
<dbReference type="InterPro" id="IPR020846">
    <property type="entry name" value="MFS_dom"/>
</dbReference>
<organism evidence="10 11">
    <name type="scientific">Candidatus Hydrogenisulfobacillus filiaventi</name>
    <dbReference type="NCBI Taxonomy" id="2707344"/>
    <lineage>
        <taxon>Bacteria</taxon>
        <taxon>Bacillati</taxon>
        <taxon>Bacillota</taxon>
        <taxon>Clostridia</taxon>
        <taxon>Eubacteriales</taxon>
        <taxon>Clostridiales Family XVII. Incertae Sedis</taxon>
        <taxon>Candidatus Hydrogenisulfobacillus</taxon>
    </lineage>
</organism>
<dbReference type="FunFam" id="1.20.1250.20:FF:000073">
    <property type="entry name" value="MFS myo-inositol transporter, putative"/>
    <property type="match status" value="1"/>
</dbReference>
<proteinExistence type="inferred from homology"/>
<protein>
    <submittedName>
        <fullName evidence="10">Metabolite transport protein YwtG</fullName>
    </submittedName>
</protein>
<keyword evidence="4 8" id="KW-0812">Transmembrane</keyword>
<feature type="transmembrane region" description="Helical" evidence="8">
    <location>
        <begin position="253"/>
        <end position="276"/>
    </location>
</feature>
<feature type="transmembrane region" description="Helical" evidence="8">
    <location>
        <begin position="320"/>
        <end position="342"/>
    </location>
</feature>
<dbReference type="Gene3D" id="1.20.1250.20">
    <property type="entry name" value="MFS general substrate transporter like domains"/>
    <property type="match status" value="1"/>
</dbReference>
<evidence type="ECO:0000256" key="1">
    <source>
        <dbReference type="ARBA" id="ARBA00004651"/>
    </source>
</evidence>
<dbReference type="PANTHER" id="PTHR48020:SF12">
    <property type="entry name" value="PROTON MYO-INOSITOL COTRANSPORTER"/>
    <property type="match status" value="1"/>
</dbReference>
<dbReference type="Pfam" id="PF00083">
    <property type="entry name" value="Sugar_tr"/>
    <property type="match status" value="1"/>
</dbReference>
<dbReference type="KEGG" id="hfv:R50_0790"/>
<evidence type="ECO:0000256" key="3">
    <source>
        <dbReference type="ARBA" id="ARBA00022448"/>
    </source>
</evidence>
<evidence type="ECO:0000256" key="7">
    <source>
        <dbReference type="RuleBase" id="RU003346"/>
    </source>
</evidence>
<feature type="transmembrane region" description="Helical" evidence="8">
    <location>
        <begin position="20"/>
        <end position="48"/>
    </location>
</feature>
<evidence type="ECO:0000313" key="10">
    <source>
        <dbReference type="EMBL" id="CAB1128296.1"/>
    </source>
</evidence>
<reference evidence="10 11" key="1">
    <citation type="submission" date="2020-02" db="EMBL/GenBank/DDBJ databases">
        <authorList>
            <person name="Hogendoorn C."/>
        </authorList>
    </citation>
    <scope>NUCLEOTIDE SEQUENCE [LARGE SCALE GENOMIC DNA]</scope>
    <source>
        <strain evidence="10">R501</strain>
    </source>
</reference>
<evidence type="ECO:0000256" key="8">
    <source>
        <dbReference type="SAM" id="Phobius"/>
    </source>
</evidence>
<comment type="subcellular location">
    <subcellularLocation>
        <location evidence="1">Cell membrane</location>
        <topology evidence="1">Multi-pass membrane protein</topology>
    </subcellularLocation>
</comment>
<feature type="transmembrane region" description="Helical" evidence="8">
    <location>
        <begin position="348"/>
        <end position="376"/>
    </location>
</feature>
<feature type="transmembrane region" description="Helical" evidence="8">
    <location>
        <begin position="111"/>
        <end position="134"/>
    </location>
</feature>
<keyword evidence="6 8" id="KW-0472">Membrane</keyword>
<evidence type="ECO:0000256" key="4">
    <source>
        <dbReference type="ARBA" id="ARBA00022692"/>
    </source>
</evidence>